<evidence type="ECO:0000313" key="3">
    <source>
        <dbReference type="Proteomes" id="UP000199677"/>
    </source>
</evidence>
<keyword evidence="3" id="KW-1185">Reference proteome</keyword>
<dbReference type="AlphaFoldDB" id="A0A1G9Y4R7"/>
<accession>A0A1G9Y4R7</accession>
<keyword evidence="1" id="KW-0812">Transmembrane</keyword>
<organism evidence="2 3">
    <name type="scientific">Vreelandella arcis</name>
    <dbReference type="NCBI Taxonomy" id="416873"/>
    <lineage>
        <taxon>Bacteria</taxon>
        <taxon>Pseudomonadati</taxon>
        <taxon>Pseudomonadota</taxon>
        <taxon>Gammaproteobacteria</taxon>
        <taxon>Oceanospirillales</taxon>
        <taxon>Halomonadaceae</taxon>
        <taxon>Vreelandella</taxon>
    </lineage>
</organism>
<reference evidence="3" key="1">
    <citation type="submission" date="2016-10" db="EMBL/GenBank/DDBJ databases">
        <authorList>
            <person name="Varghese N."/>
            <person name="Submissions S."/>
        </authorList>
    </citation>
    <scope>NUCLEOTIDE SEQUENCE [LARGE SCALE GENOMIC DNA]</scope>
    <source>
        <strain evidence="3">CGMCC 1.6494</strain>
    </source>
</reference>
<dbReference type="STRING" id="416873.SAMN04487951_1028"/>
<protein>
    <submittedName>
        <fullName evidence="2">Cation:H+ antiporter</fullName>
    </submittedName>
</protein>
<evidence type="ECO:0000256" key="1">
    <source>
        <dbReference type="SAM" id="Phobius"/>
    </source>
</evidence>
<dbReference type="EMBL" id="FNII01000002">
    <property type="protein sequence ID" value="SDN04074.1"/>
    <property type="molecule type" value="Genomic_DNA"/>
</dbReference>
<evidence type="ECO:0000313" key="2">
    <source>
        <dbReference type="EMBL" id="SDN04074.1"/>
    </source>
</evidence>
<keyword evidence="1" id="KW-1133">Transmembrane helix</keyword>
<name>A0A1G9Y4R7_9GAMM</name>
<gene>
    <name evidence="2" type="ORF">SAMN04487951_1028</name>
</gene>
<dbReference type="Proteomes" id="UP000199677">
    <property type="component" value="Unassembled WGS sequence"/>
</dbReference>
<proteinExistence type="predicted"/>
<sequence length="41" mass="4414">MTSALMMGLIRRQEQGIARIGTESAAIILLYALGVALVLIR</sequence>
<keyword evidence="1" id="KW-0472">Membrane</keyword>
<feature type="transmembrane region" description="Helical" evidence="1">
    <location>
        <begin position="20"/>
        <end position="40"/>
    </location>
</feature>